<organism evidence="2 3">
    <name type="scientific">Dictyobacter vulcani</name>
    <dbReference type="NCBI Taxonomy" id="2607529"/>
    <lineage>
        <taxon>Bacteria</taxon>
        <taxon>Bacillati</taxon>
        <taxon>Chloroflexota</taxon>
        <taxon>Ktedonobacteria</taxon>
        <taxon>Ktedonobacterales</taxon>
        <taxon>Dictyobacteraceae</taxon>
        <taxon>Dictyobacter</taxon>
    </lineage>
</organism>
<evidence type="ECO:0000313" key="2">
    <source>
        <dbReference type="EMBL" id="GER89822.1"/>
    </source>
</evidence>
<evidence type="ECO:0000313" key="3">
    <source>
        <dbReference type="Proteomes" id="UP000326912"/>
    </source>
</evidence>
<accession>A0A5J4KRS8</accession>
<dbReference type="Proteomes" id="UP000326912">
    <property type="component" value="Unassembled WGS sequence"/>
</dbReference>
<gene>
    <name evidence="2" type="ORF">KDW_39840</name>
</gene>
<keyword evidence="1" id="KW-0812">Transmembrane</keyword>
<keyword evidence="3" id="KW-1185">Reference proteome</keyword>
<name>A0A5J4KRS8_9CHLR</name>
<proteinExistence type="predicted"/>
<dbReference type="AlphaFoldDB" id="A0A5J4KRS8"/>
<protein>
    <submittedName>
        <fullName evidence="2">Uncharacterized protein</fullName>
    </submittedName>
</protein>
<comment type="caution">
    <text evidence="2">The sequence shown here is derived from an EMBL/GenBank/DDBJ whole genome shotgun (WGS) entry which is preliminary data.</text>
</comment>
<reference evidence="2 3" key="1">
    <citation type="submission" date="2019-10" db="EMBL/GenBank/DDBJ databases">
        <title>Dictyobacter vulcani sp. nov., within the class Ktedonobacteria, isolated from soil of volcanic Mt. Zao.</title>
        <authorList>
            <person name="Zheng Y."/>
            <person name="Wang C.M."/>
            <person name="Sakai Y."/>
            <person name="Abe K."/>
            <person name="Yokota A."/>
            <person name="Yabe S."/>
        </authorList>
    </citation>
    <scope>NUCLEOTIDE SEQUENCE [LARGE SCALE GENOMIC DNA]</scope>
    <source>
        <strain evidence="2 3">W12</strain>
    </source>
</reference>
<dbReference type="EMBL" id="BKZW01000002">
    <property type="protein sequence ID" value="GER89822.1"/>
    <property type="molecule type" value="Genomic_DNA"/>
</dbReference>
<sequence length="61" mass="6904">MTQTGFMYTAWGHFQVYASASFIIVLAIVCVWIALPHLQRYEAKEQTPGEQEAALLSNEEN</sequence>
<evidence type="ECO:0000256" key="1">
    <source>
        <dbReference type="SAM" id="Phobius"/>
    </source>
</evidence>
<feature type="transmembrane region" description="Helical" evidence="1">
    <location>
        <begin position="16"/>
        <end position="35"/>
    </location>
</feature>
<keyword evidence="1" id="KW-1133">Transmembrane helix</keyword>
<keyword evidence="1" id="KW-0472">Membrane</keyword>